<comment type="similarity">
    <text evidence="13">Belongs to the protein kinase superfamily. Tyr protein kinase family.</text>
</comment>
<evidence type="ECO:0000256" key="1">
    <source>
        <dbReference type="ARBA" id="ARBA00004496"/>
    </source>
</evidence>
<evidence type="ECO:0000256" key="4">
    <source>
        <dbReference type="ARBA" id="ARBA00022679"/>
    </source>
</evidence>
<comment type="caution">
    <text evidence="17">The sequence shown here is derived from an EMBL/GenBank/DDBJ whole genome shotgun (WGS) entry which is preliminary data.</text>
</comment>
<dbReference type="GO" id="GO:0004715">
    <property type="term" value="F:non-membrane spanning protein tyrosine kinase activity"/>
    <property type="evidence" value="ECO:0007669"/>
    <property type="project" value="UniProtKB-EC"/>
</dbReference>
<evidence type="ECO:0000259" key="15">
    <source>
        <dbReference type="PROSITE" id="PS50002"/>
    </source>
</evidence>
<dbReference type="InterPro" id="IPR008266">
    <property type="entry name" value="Tyr_kinase_AS"/>
</dbReference>
<keyword evidence="5 13" id="KW-0547">Nucleotide-binding</keyword>
<feature type="domain" description="SH3" evidence="15">
    <location>
        <begin position="13"/>
        <end position="74"/>
    </location>
</feature>
<evidence type="ECO:0000256" key="8">
    <source>
        <dbReference type="ARBA" id="ARBA00022999"/>
    </source>
</evidence>
<dbReference type="GO" id="GO:0005524">
    <property type="term" value="F:ATP binding"/>
    <property type="evidence" value="ECO:0007669"/>
    <property type="project" value="UniProtKB-KW"/>
</dbReference>
<dbReference type="PROSITE" id="PS50001">
    <property type="entry name" value="SH2"/>
    <property type="match status" value="1"/>
</dbReference>
<dbReference type="InterPro" id="IPR050198">
    <property type="entry name" value="Non-receptor_tyrosine_kinases"/>
</dbReference>
<dbReference type="InterPro" id="IPR001245">
    <property type="entry name" value="Ser-Thr/Tyr_kinase_cat_dom"/>
</dbReference>
<dbReference type="SMART" id="SM00219">
    <property type="entry name" value="TyrKc"/>
    <property type="match status" value="1"/>
</dbReference>
<feature type="domain" description="Protein kinase" evidence="16">
    <location>
        <begin position="157"/>
        <end position="421"/>
    </location>
</feature>
<evidence type="ECO:0000256" key="12">
    <source>
        <dbReference type="PROSITE-ProRule" id="PRU00192"/>
    </source>
</evidence>
<comment type="catalytic activity">
    <reaction evidence="10 13">
        <text>L-tyrosyl-[protein] + ATP = O-phospho-L-tyrosyl-[protein] + ADP + H(+)</text>
        <dbReference type="Rhea" id="RHEA:10596"/>
        <dbReference type="Rhea" id="RHEA-COMP:10136"/>
        <dbReference type="Rhea" id="RHEA-COMP:20101"/>
        <dbReference type="ChEBI" id="CHEBI:15378"/>
        <dbReference type="ChEBI" id="CHEBI:30616"/>
        <dbReference type="ChEBI" id="CHEBI:46858"/>
        <dbReference type="ChEBI" id="CHEBI:61978"/>
        <dbReference type="ChEBI" id="CHEBI:456216"/>
        <dbReference type="EC" id="2.7.10.2"/>
    </reaction>
</comment>
<dbReference type="EMBL" id="JARQWQ010000079">
    <property type="protein sequence ID" value="KAK2553281.1"/>
    <property type="molecule type" value="Genomic_DNA"/>
</dbReference>
<dbReference type="Pfam" id="PF00017">
    <property type="entry name" value="SH2"/>
    <property type="match status" value="1"/>
</dbReference>
<dbReference type="PROSITE" id="PS00109">
    <property type="entry name" value="PROTEIN_KINASE_TYR"/>
    <property type="match status" value="1"/>
</dbReference>
<dbReference type="InterPro" id="IPR036860">
    <property type="entry name" value="SH2_dom_sf"/>
</dbReference>
<keyword evidence="4 13" id="KW-0808">Transferase</keyword>
<dbReference type="Gene3D" id="1.10.510.10">
    <property type="entry name" value="Transferase(Phosphotransferase) domain 1"/>
    <property type="match status" value="1"/>
</dbReference>
<dbReference type="SMART" id="SM00252">
    <property type="entry name" value="SH2"/>
    <property type="match status" value="1"/>
</dbReference>
<dbReference type="InterPro" id="IPR000980">
    <property type="entry name" value="SH2"/>
</dbReference>
<keyword evidence="18" id="KW-1185">Reference proteome</keyword>
<accession>A0AAD9Q2Q5</accession>
<dbReference type="InterPro" id="IPR035027">
    <property type="entry name" value="Csk-like_SH2"/>
</dbReference>
<dbReference type="InterPro" id="IPR000719">
    <property type="entry name" value="Prot_kinase_dom"/>
</dbReference>
<dbReference type="SUPFAM" id="SSF55550">
    <property type="entry name" value="SH2 domain"/>
    <property type="match status" value="1"/>
</dbReference>
<dbReference type="FunFam" id="1.10.510.10:FF:000554">
    <property type="entry name" value="Predicted protein"/>
    <property type="match status" value="1"/>
</dbReference>
<dbReference type="Pfam" id="PF14604">
    <property type="entry name" value="SH3_9"/>
    <property type="match status" value="1"/>
</dbReference>
<evidence type="ECO:0000256" key="13">
    <source>
        <dbReference type="RuleBase" id="RU362096"/>
    </source>
</evidence>
<dbReference type="InterPro" id="IPR011009">
    <property type="entry name" value="Kinase-like_dom_sf"/>
</dbReference>
<keyword evidence="2 12" id="KW-0728">SH3 domain</keyword>
<dbReference type="GO" id="GO:0005737">
    <property type="term" value="C:cytoplasm"/>
    <property type="evidence" value="ECO:0007669"/>
    <property type="project" value="UniProtKB-SubCell"/>
</dbReference>
<keyword evidence="3" id="KW-0963">Cytoplasm</keyword>
<dbReference type="PROSITE" id="PS50011">
    <property type="entry name" value="PROTEIN_KINASE_DOM"/>
    <property type="match status" value="1"/>
</dbReference>
<keyword evidence="9 13" id="KW-0829">Tyrosine-protein kinase</keyword>
<dbReference type="SUPFAM" id="SSF50044">
    <property type="entry name" value="SH3-domain"/>
    <property type="match status" value="1"/>
</dbReference>
<dbReference type="PRINTS" id="PR00109">
    <property type="entry name" value="TYRKINASE"/>
</dbReference>
<protein>
    <recommendedName>
        <fullName evidence="13">Tyrosine-protein kinase</fullName>
        <ecNumber evidence="13">2.7.10.2</ecNumber>
    </recommendedName>
</protein>
<organism evidence="17 18">
    <name type="scientific">Acropora cervicornis</name>
    <name type="common">Staghorn coral</name>
    <dbReference type="NCBI Taxonomy" id="6130"/>
    <lineage>
        <taxon>Eukaryota</taxon>
        <taxon>Metazoa</taxon>
        <taxon>Cnidaria</taxon>
        <taxon>Anthozoa</taxon>
        <taxon>Hexacorallia</taxon>
        <taxon>Scleractinia</taxon>
        <taxon>Astrocoeniina</taxon>
        <taxon>Acroporidae</taxon>
        <taxon>Acropora</taxon>
    </lineage>
</organism>
<evidence type="ECO:0000313" key="18">
    <source>
        <dbReference type="Proteomes" id="UP001249851"/>
    </source>
</evidence>
<dbReference type="SMART" id="SM00326">
    <property type="entry name" value="SH3"/>
    <property type="match status" value="1"/>
</dbReference>
<name>A0AAD9Q2Q5_ACRCE</name>
<dbReference type="AlphaFoldDB" id="A0AAD9Q2Q5"/>
<evidence type="ECO:0000256" key="9">
    <source>
        <dbReference type="ARBA" id="ARBA00023137"/>
    </source>
</evidence>
<dbReference type="Pfam" id="PF07714">
    <property type="entry name" value="PK_Tyr_Ser-Thr"/>
    <property type="match status" value="1"/>
</dbReference>
<evidence type="ECO:0000256" key="5">
    <source>
        <dbReference type="ARBA" id="ARBA00022741"/>
    </source>
</evidence>
<evidence type="ECO:0000256" key="6">
    <source>
        <dbReference type="ARBA" id="ARBA00022777"/>
    </source>
</evidence>
<evidence type="ECO:0000256" key="3">
    <source>
        <dbReference type="ARBA" id="ARBA00022490"/>
    </source>
</evidence>
<dbReference type="InterPro" id="IPR020635">
    <property type="entry name" value="Tyr_kinase_cat_dom"/>
</dbReference>
<dbReference type="InterPro" id="IPR036028">
    <property type="entry name" value="SH3-like_dom_sf"/>
</dbReference>
<evidence type="ECO:0000256" key="11">
    <source>
        <dbReference type="PROSITE-ProRule" id="PRU00191"/>
    </source>
</evidence>
<reference evidence="17" key="2">
    <citation type="journal article" date="2023" name="Science">
        <title>Genomic signatures of disease resistance in endangered staghorn corals.</title>
        <authorList>
            <person name="Vollmer S.V."/>
            <person name="Selwyn J.D."/>
            <person name="Despard B.A."/>
            <person name="Roesel C.L."/>
        </authorList>
    </citation>
    <scope>NUCLEOTIDE SEQUENCE</scope>
    <source>
        <strain evidence="17">K2</strain>
    </source>
</reference>
<keyword evidence="7 13" id="KW-0067">ATP-binding</keyword>
<dbReference type="EC" id="2.7.10.2" evidence="13"/>
<dbReference type="Gene3D" id="3.30.505.10">
    <property type="entry name" value="SH2 domain"/>
    <property type="match status" value="1"/>
</dbReference>
<dbReference type="InterPro" id="IPR001452">
    <property type="entry name" value="SH3_domain"/>
</dbReference>
<sequence length="427" mass="49184">MSGNNFEQSKPWPHGTAVVGKYEFKGRSPEDLPFKKDELLYIESVTRDPHWYRAKNVKGRKGMIPYNYVKQWDQKGAVKLHAMPWFHGKITREKAEELLKPYEEGLFLVRESHNYQGDYTLSVCCGPKVDHYRVRYTDDNKLSVDDEVYFENLTKLVQHYEKDADGLSTRLAKPLEKKGGKFAFSVDPESFRKGLDNKAQRTATWEFHREGRVWRNLSHKNLVKLLGVSLDGSPIYIVTEFCGKGSLVEYLRTRGRTVIGQKDLIGFARDIAAGMQYLESKLLVHRDLAARNVLVHDDGTAKVSDFGLARGADFNLEGGKFPIKWTAPEAIKQGQFSTQSDVWSYGVLLWELFSFGRTPYPRVHIDSVMDTIEKGYRMECPDGCPQKVYIVMRDCWEINPKLRPSFEKIYTTLDDIYRSFVTGNKCE</sequence>
<dbReference type="CDD" id="cd09937">
    <property type="entry name" value="SH2_csk_like"/>
    <property type="match status" value="1"/>
</dbReference>
<evidence type="ECO:0000256" key="7">
    <source>
        <dbReference type="ARBA" id="ARBA00022840"/>
    </source>
</evidence>
<feature type="domain" description="SH2" evidence="14">
    <location>
        <begin position="85"/>
        <end position="175"/>
    </location>
</feature>
<evidence type="ECO:0000256" key="2">
    <source>
        <dbReference type="ARBA" id="ARBA00022443"/>
    </source>
</evidence>
<reference evidence="17" key="1">
    <citation type="journal article" date="2023" name="G3 (Bethesda)">
        <title>Whole genome assembly and annotation of the endangered Caribbean coral Acropora cervicornis.</title>
        <authorList>
            <person name="Selwyn J.D."/>
            <person name="Vollmer S.V."/>
        </authorList>
    </citation>
    <scope>NUCLEOTIDE SEQUENCE</scope>
    <source>
        <strain evidence="17">K2</strain>
    </source>
</reference>
<dbReference type="Proteomes" id="UP001249851">
    <property type="component" value="Unassembled WGS sequence"/>
</dbReference>
<gene>
    <name evidence="17" type="ORF">P5673_025485</name>
</gene>
<evidence type="ECO:0000256" key="10">
    <source>
        <dbReference type="ARBA" id="ARBA00051245"/>
    </source>
</evidence>
<keyword evidence="6 13" id="KW-0418">Kinase</keyword>
<dbReference type="SUPFAM" id="SSF56112">
    <property type="entry name" value="Protein kinase-like (PK-like)"/>
    <property type="match status" value="1"/>
</dbReference>
<dbReference type="FunFam" id="3.30.505.10:FF:000023">
    <property type="entry name" value="Tyrosine-protein kinase"/>
    <property type="match status" value="1"/>
</dbReference>
<comment type="subcellular location">
    <subcellularLocation>
        <location evidence="1">Cytoplasm</location>
    </subcellularLocation>
</comment>
<evidence type="ECO:0000259" key="16">
    <source>
        <dbReference type="PROSITE" id="PS50011"/>
    </source>
</evidence>
<dbReference type="PRINTS" id="PR00401">
    <property type="entry name" value="SH2DOMAIN"/>
</dbReference>
<dbReference type="PANTHER" id="PTHR24418">
    <property type="entry name" value="TYROSINE-PROTEIN KINASE"/>
    <property type="match status" value="1"/>
</dbReference>
<dbReference type="Gene3D" id="2.30.30.40">
    <property type="entry name" value="SH3 Domains"/>
    <property type="match status" value="1"/>
</dbReference>
<evidence type="ECO:0000313" key="17">
    <source>
        <dbReference type="EMBL" id="KAK2553281.1"/>
    </source>
</evidence>
<dbReference type="PROSITE" id="PS50002">
    <property type="entry name" value="SH3"/>
    <property type="match status" value="1"/>
</dbReference>
<evidence type="ECO:0000259" key="14">
    <source>
        <dbReference type="PROSITE" id="PS50001"/>
    </source>
</evidence>
<keyword evidence="8 11" id="KW-0727">SH2 domain</keyword>
<proteinExistence type="inferred from homology"/>